<evidence type="ECO:0000256" key="2">
    <source>
        <dbReference type="ARBA" id="ARBA00022801"/>
    </source>
</evidence>
<keyword evidence="6" id="KW-0624">Polysaccharide degradation</keyword>
<evidence type="ECO:0000313" key="10">
    <source>
        <dbReference type="EMBL" id="MFG6441861.1"/>
    </source>
</evidence>
<evidence type="ECO:0000256" key="3">
    <source>
        <dbReference type="ARBA" id="ARBA00023001"/>
    </source>
</evidence>
<reference evidence="10 11" key="1">
    <citation type="submission" date="2024-08" db="EMBL/GenBank/DDBJ databases">
        <authorList>
            <person name="Lu H."/>
        </authorList>
    </citation>
    <scope>NUCLEOTIDE SEQUENCE [LARGE SCALE GENOMIC DNA]</scope>
    <source>
        <strain evidence="10 11">LKC17W</strain>
    </source>
</reference>
<evidence type="ECO:0000256" key="4">
    <source>
        <dbReference type="ARBA" id="ARBA00023277"/>
    </source>
</evidence>
<dbReference type="GO" id="GO:0016798">
    <property type="term" value="F:hydrolase activity, acting on glycosyl bonds"/>
    <property type="evidence" value="ECO:0007669"/>
    <property type="project" value="UniProtKB-KW"/>
</dbReference>
<dbReference type="SUPFAM" id="SSF51445">
    <property type="entry name" value="(Trans)glycosidases"/>
    <property type="match status" value="1"/>
</dbReference>
<dbReference type="InterPro" id="IPR050386">
    <property type="entry name" value="Glycosyl_hydrolase_5"/>
</dbReference>
<feature type="region of interest" description="Disordered" evidence="8">
    <location>
        <begin position="25"/>
        <end position="46"/>
    </location>
</feature>
<name>A0ABW7FKJ6_9BURK</name>
<feature type="domain" description="Glycoside hydrolase family 5" evidence="9">
    <location>
        <begin position="89"/>
        <end position="386"/>
    </location>
</feature>
<proteinExistence type="inferred from homology"/>
<dbReference type="Gene3D" id="3.20.20.80">
    <property type="entry name" value="Glycosidases"/>
    <property type="match status" value="1"/>
</dbReference>
<dbReference type="PANTHER" id="PTHR31297">
    <property type="entry name" value="GLUCAN ENDO-1,6-BETA-GLUCOSIDASE B"/>
    <property type="match status" value="1"/>
</dbReference>
<evidence type="ECO:0000256" key="5">
    <source>
        <dbReference type="ARBA" id="ARBA00023295"/>
    </source>
</evidence>
<comment type="similarity">
    <text evidence="1 7">Belongs to the glycosyl hydrolase 5 (cellulase A) family.</text>
</comment>
<evidence type="ECO:0000256" key="6">
    <source>
        <dbReference type="ARBA" id="ARBA00023326"/>
    </source>
</evidence>
<keyword evidence="11" id="KW-1185">Reference proteome</keyword>
<dbReference type="InterPro" id="IPR001547">
    <property type="entry name" value="Glyco_hydro_5"/>
</dbReference>
<keyword evidence="4" id="KW-0119">Carbohydrate metabolism</keyword>
<keyword evidence="5 7" id="KW-0326">Glycosidase</keyword>
<evidence type="ECO:0000259" key="9">
    <source>
        <dbReference type="Pfam" id="PF00150"/>
    </source>
</evidence>
<evidence type="ECO:0000313" key="11">
    <source>
        <dbReference type="Proteomes" id="UP001606301"/>
    </source>
</evidence>
<feature type="compositionally biased region" description="Low complexity" evidence="8">
    <location>
        <begin position="25"/>
        <end position="35"/>
    </location>
</feature>
<dbReference type="InterPro" id="IPR017853">
    <property type="entry name" value="GH"/>
</dbReference>
<evidence type="ECO:0000256" key="1">
    <source>
        <dbReference type="ARBA" id="ARBA00005641"/>
    </source>
</evidence>
<keyword evidence="3" id="KW-0136">Cellulose degradation</keyword>
<dbReference type="EMBL" id="JBIGHW010000007">
    <property type="protein sequence ID" value="MFG6441861.1"/>
    <property type="molecule type" value="Genomic_DNA"/>
</dbReference>
<keyword evidence="2 7" id="KW-0378">Hydrolase</keyword>
<accession>A0ABW7FKJ6</accession>
<dbReference type="Pfam" id="PF00150">
    <property type="entry name" value="Cellulase"/>
    <property type="match status" value="1"/>
</dbReference>
<dbReference type="PANTHER" id="PTHR31297:SF41">
    <property type="entry name" value="ENDOGLUCANASE, PUTATIVE (AFU_ORTHOLOGUE AFUA_5G01830)-RELATED"/>
    <property type="match status" value="1"/>
</dbReference>
<gene>
    <name evidence="10" type="ORF">ACG0Z3_14345</name>
</gene>
<evidence type="ECO:0000256" key="8">
    <source>
        <dbReference type="SAM" id="MobiDB-lite"/>
    </source>
</evidence>
<dbReference type="EC" id="3.2.1.-" evidence="10"/>
<organism evidence="10 11">
    <name type="scientific">Pelomonas margarita</name>
    <dbReference type="NCBI Taxonomy" id="3299031"/>
    <lineage>
        <taxon>Bacteria</taxon>
        <taxon>Pseudomonadati</taxon>
        <taxon>Pseudomonadota</taxon>
        <taxon>Betaproteobacteria</taxon>
        <taxon>Burkholderiales</taxon>
        <taxon>Sphaerotilaceae</taxon>
        <taxon>Roseateles</taxon>
    </lineage>
</organism>
<evidence type="ECO:0000256" key="7">
    <source>
        <dbReference type="RuleBase" id="RU361153"/>
    </source>
</evidence>
<dbReference type="RefSeq" id="WP_394398529.1">
    <property type="nucleotide sequence ID" value="NZ_JBIGHW010000007.1"/>
</dbReference>
<dbReference type="PROSITE" id="PS51257">
    <property type="entry name" value="PROKAR_LIPOPROTEIN"/>
    <property type="match status" value="1"/>
</dbReference>
<sequence>MRRRDAALSLLAGLAGCGGGGSGGEASASTPAAVAPAPPPAAASPYPNYNTSPKAADATGMADNALQIAQKLRLGLNIGNTLEAVGGKSETYWGNPRITREFVQFAKASGFNAIRLPVSWNPYADAATAKIEIAWLARVQEVVQYCVDADLHVVLNIHWDGGWLEEHVTPEKQVAVNHRQKALWEQIATALCHVDGRLLFASANEPNVKTAAQMAVLMSYHQTFIDAVRATGGRNAWRTLVVQGPSTDVELTSQLMTGWPTDTVAGRLMAEVHYYTPWNFTGMTKDESWGNQFYYWGQGNHSATDTAHNPTWGEEATLDTMVGLMKARFIDRGIPVIVGEYGAQDRSSTLTGDALALHRRSRTAYVRTVTQRARAAGLVPFYWDTGSLLDRNSNRVLDAPLLAALMDGAR</sequence>
<dbReference type="Proteomes" id="UP001606301">
    <property type="component" value="Unassembled WGS sequence"/>
</dbReference>
<comment type="caution">
    <text evidence="10">The sequence shown here is derived from an EMBL/GenBank/DDBJ whole genome shotgun (WGS) entry which is preliminary data.</text>
</comment>
<protein>
    <submittedName>
        <fullName evidence="10">Glycoside hydrolase family 5 protein</fullName>
        <ecNumber evidence="10">3.2.1.-</ecNumber>
    </submittedName>
</protein>